<dbReference type="InterPro" id="IPR002048">
    <property type="entry name" value="EF_hand_dom"/>
</dbReference>
<feature type="region of interest" description="Disordered" evidence="1">
    <location>
        <begin position="84"/>
        <end position="132"/>
    </location>
</feature>
<dbReference type="AlphaFoldDB" id="A0ABD0VXS5"/>
<feature type="region of interest" description="Disordered" evidence="1">
    <location>
        <begin position="212"/>
        <end position="313"/>
    </location>
</feature>
<feature type="region of interest" description="Disordered" evidence="1">
    <location>
        <begin position="466"/>
        <end position="573"/>
    </location>
</feature>
<dbReference type="PROSITE" id="PS50222">
    <property type="entry name" value="EF_HAND_2"/>
    <property type="match status" value="1"/>
</dbReference>
<sequence>MKACPADLRPPHFLSCNPRLRPVRQGQTQQRQSLRAPKTHAGAVSRSLQYCDTTRGRRSAVVVPCVPVPVSLCPSRAAPALPVCPGPTPPTLTESSPQGTSPHPTPDPTQVYTKEEEKGTKDDAEELAKGPSVLSVTLCASGLDQGTNLGPEDMGPSASPVPSVSDGSLSDFSRPPSSQFSRSTDLSSGRSSGLPENLNDLEYPLSQLVSSSMTLSTRAPCTPPDSPMPHPPNPAMNNPLPNPHPTQTQHCLSDRSTSEPQPGHVLPLYPDPSLVPSLSPATPSDPWQSCPSPEFRRTPEPGPGSGLCSGFSLAPPLAERQEWTSHRWSVLPPISSGRGSSATMASPSRCSQVSSSQSHVFDELESITPRSGSSQSLDQPVSSADCRPSGTEMSPGLAALTLAGDLGNLGSMSRVQLLLLDRPDPVNPRCISGILQPVTAGSCGNCSVSERCVAIGQVCALGEDAMETPSDNSRSPWSRVSDSISSDNTSRSSATSCPSSYDEEVSGSRTSHTPTTLNDRHMGPGPKKGALEMEEPGCAGGVERGGASAAGRRRPGRTERRMRQKERKRDERKTKVLNIYSKLQDSGSFQPIINRGPSNFEDFNFLAKYCIFSQEKLTEYKRAFEAVDSDKDGYISCLQVLLALKKIIPPELLSDEEEIYVYRILEMVDFRVTDGLTDLRLFAVIASLAQKIATMDVFMRSLISKMDFRSLELKLYKAKQLFLFLLEEQAGGPGAQQGCIRAEQLLVELKAGGIHPEQEESIKQELQHISSLDLLDFLAYLPLFLLIHNSVITNPLDDSSNL</sequence>
<accession>A0ABD0VXS5</accession>
<feature type="region of interest" description="Disordered" evidence="1">
    <location>
        <begin position="144"/>
        <end position="199"/>
    </location>
</feature>
<evidence type="ECO:0000256" key="1">
    <source>
        <dbReference type="SAM" id="MobiDB-lite"/>
    </source>
</evidence>
<dbReference type="PANTHER" id="PTHR35538">
    <property type="entry name" value="LIG_CHAN-GLU_BD DOMAIN-CONTAINING PROTEIN"/>
    <property type="match status" value="1"/>
</dbReference>
<organism evidence="3 4">
    <name type="scientific">Umbra pygmaea</name>
    <name type="common">Eastern mudminnow</name>
    <dbReference type="NCBI Taxonomy" id="75934"/>
    <lineage>
        <taxon>Eukaryota</taxon>
        <taxon>Metazoa</taxon>
        <taxon>Chordata</taxon>
        <taxon>Craniata</taxon>
        <taxon>Vertebrata</taxon>
        <taxon>Euteleostomi</taxon>
        <taxon>Actinopterygii</taxon>
        <taxon>Neopterygii</taxon>
        <taxon>Teleostei</taxon>
        <taxon>Protacanthopterygii</taxon>
        <taxon>Esociformes</taxon>
        <taxon>Umbridae</taxon>
        <taxon>Umbra</taxon>
    </lineage>
</organism>
<feature type="region of interest" description="Disordered" evidence="1">
    <location>
        <begin position="334"/>
        <end position="392"/>
    </location>
</feature>
<dbReference type="InterPro" id="IPR011992">
    <property type="entry name" value="EF-hand-dom_pair"/>
</dbReference>
<feature type="compositionally biased region" description="Pro residues" evidence="1">
    <location>
        <begin position="221"/>
        <end position="244"/>
    </location>
</feature>
<feature type="compositionally biased region" description="Basic and acidic residues" evidence="1">
    <location>
        <begin position="556"/>
        <end position="573"/>
    </location>
</feature>
<dbReference type="EMBL" id="JAGEUA010000011">
    <property type="protein sequence ID" value="KAL0962894.1"/>
    <property type="molecule type" value="Genomic_DNA"/>
</dbReference>
<comment type="caution">
    <text evidence="3">The sequence shown here is derived from an EMBL/GenBank/DDBJ whole genome shotgun (WGS) entry which is preliminary data.</text>
</comment>
<feature type="compositionally biased region" description="Polar residues" evidence="1">
    <location>
        <begin position="279"/>
        <end position="291"/>
    </location>
</feature>
<evidence type="ECO:0000259" key="2">
    <source>
        <dbReference type="PROSITE" id="PS50222"/>
    </source>
</evidence>
<dbReference type="PANTHER" id="PTHR35538:SF6">
    <property type="entry name" value="EF-HAND DOMAIN-CONTAINING PROTEIN"/>
    <property type="match status" value="1"/>
</dbReference>
<feature type="domain" description="EF-hand" evidence="2">
    <location>
        <begin position="615"/>
        <end position="650"/>
    </location>
</feature>
<feature type="compositionally biased region" description="Basic and acidic residues" evidence="1">
    <location>
        <begin position="113"/>
        <end position="128"/>
    </location>
</feature>
<dbReference type="SUPFAM" id="SSF47473">
    <property type="entry name" value="EF-hand"/>
    <property type="match status" value="1"/>
</dbReference>
<feature type="compositionally biased region" description="Polar residues" evidence="1">
    <location>
        <begin position="91"/>
        <end position="112"/>
    </location>
</feature>
<feature type="region of interest" description="Disordered" evidence="1">
    <location>
        <begin position="15"/>
        <end position="46"/>
    </location>
</feature>
<feature type="compositionally biased region" description="Polar residues" evidence="1">
    <location>
        <begin position="507"/>
        <end position="517"/>
    </location>
</feature>
<name>A0ABD0VXS5_UMBPY</name>
<dbReference type="Proteomes" id="UP001557470">
    <property type="component" value="Unassembled WGS sequence"/>
</dbReference>
<protein>
    <recommendedName>
        <fullName evidence="2">EF-hand domain-containing protein</fullName>
    </recommendedName>
</protein>
<keyword evidence="4" id="KW-1185">Reference proteome</keyword>
<feature type="compositionally biased region" description="Low complexity" evidence="1">
    <location>
        <begin position="473"/>
        <end position="500"/>
    </location>
</feature>
<proteinExistence type="predicted"/>
<evidence type="ECO:0000313" key="3">
    <source>
        <dbReference type="EMBL" id="KAL0962894.1"/>
    </source>
</evidence>
<reference evidence="3 4" key="1">
    <citation type="submission" date="2024-06" db="EMBL/GenBank/DDBJ databases">
        <authorList>
            <person name="Pan Q."/>
            <person name="Wen M."/>
            <person name="Jouanno E."/>
            <person name="Zahm M."/>
            <person name="Klopp C."/>
            <person name="Cabau C."/>
            <person name="Louis A."/>
            <person name="Berthelot C."/>
            <person name="Parey E."/>
            <person name="Roest Crollius H."/>
            <person name="Montfort J."/>
            <person name="Robinson-Rechavi M."/>
            <person name="Bouchez O."/>
            <person name="Lampietro C."/>
            <person name="Lopez Roques C."/>
            <person name="Donnadieu C."/>
            <person name="Postlethwait J."/>
            <person name="Bobe J."/>
            <person name="Verreycken H."/>
            <person name="Guiguen Y."/>
        </authorList>
    </citation>
    <scope>NUCLEOTIDE SEQUENCE [LARGE SCALE GENOMIC DNA]</scope>
    <source>
        <strain evidence="3">Up_M1</strain>
        <tissue evidence="3">Testis</tissue>
    </source>
</reference>
<feature type="compositionally biased region" description="Low complexity" evidence="1">
    <location>
        <begin position="346"/>
        <end position="358"/>
    </location>
</feature>
<feature type="compositionally biased region" description="Polar residues" evidence="1">
    <location>
        <begin position="368"/>
        <end position="382"/>
    </location>
</feature>
<evidence type="ECO:0000313" key="4">
    <source>
        <dbReference type="Proteomes" id="UP001557470"/>
    </source>
</evidence>
<feature type="compositionally biased region" description="Low complexity" evidence="1">
    <location>
        <begin position="170"/>
        <end position="194"/>
    </location>
</feature>
<gene>
    <name evidence="3" type="ORF">UPYG_G00346840</name>
</gene>